<organism evidence="6 7">
    <name type="scientific">Aureobasidium pullulans</name>
    <name type="common">Black yeast</name>
    <name type="synonym">Pullularia pullulans</name>
    <dbReference type="NCBI Taxonomy" id="5580"/>
    <lineage>
        <taxon>Eukaryota</taxon>
        <taxon>Fungi</taxon>
        <taxon>Dikarya</taxon>
        <taxon>Ascomycota</taxon>
        <taxon>Pezizomycotina</taxon>
        <taxon>Dothideomycetes</taxon>
        <taxon>Dothideomycetidae</taxon>
        <taxon>Dothideales</taxon>
        <taxon>Saccotheciaceae</taxon>
        <taxon>Aureobasidium</taxon>
    </lineage>
</organism>
<keyword evidence="4" id="KW-0456">Lyase</keyword>
<accession>A0A4S9KFC7</accession>
<evidence type="ECO:0000313" key="7">
    <source>
        <dbReference type="Proteomes" id="UP000306584"/>
    </source>
</evidence>
<dbReference type="SUPFAM" id="SSF51316">
    <property type="entry name" value="Mss4-like"/>
    <property type="match status" value="2"/>
</dbReference>
<comment type="similarity">
    <text evidence="1">Belongs to the Gfa family.</text>
</comment>
<evidence type="ECO:0000256" key="3">
    <source>
        <dbReference type="ARBA" id="ARBA00022833"/>
    </source>
</evidence>
<protein>
    <recommendedName>
        <fullName evidence="5">CENP-V/GFA domain-containing protein</fullName>
    </recommendedName>
</protein>
<evidence type="ECO:0000259" key="5">
    <source>
        <dbReference type="Pfam" id="PF04828"/>
    </source>
</evidence>
<proteinExistence type="inferred from homology"/>
<dbReference type="InterPro" id="IPR011057">
    <property type="entry name" value="Mss4-like_sf"/>
</dbReference>
<dbReference type="PANTHER" id="PTHR33337:SF30">
    <property type="entry name" value="DUF636 DOMAIN PROTEIN (AFU_ORTHOLOGUE AFUA_1G03180)"/>
    <property type="match status" value="1"/>
</dbReference>
<dbReference type="Pfam" id="PF04828">
    <property type="entry name" value="GFA"/>
    <property type="match status" value="1"/>
</dbReference>
<keyword evidence="3" id="KW-0862">Zinc</keyword>
<comment type="caution">
    <text evidence="6">The sequence shown here is derived from an EMBL/GenBank/DDBJ whole genome shotgun (WGS) entry which is preliminary data.</text>
</comment>
<dbReference type="PANTHER" id="PTHR33337">
    <property type="entry name" value="GFA DOMAIN-CONTAINING PROTEIN"/>
    <property type="match status" value="1"/>
</dbReference>
<keyword evidence="2" id="KW-0479">Metal-binding</keyword>
<evidence type="ECO:0000256" key="2">
    <source>
        <dbReference type="ARBA" id="ARBA00022723"/>
    </source>
</evidence>
<sequence>MYKTQALCHCTDCRKISGSVYTLNFIVSTADLKISGPSSPAENPKTSDSGKKYIVVRFLFFLTSLHHHPLPILSFTSHLSYPDIPQRKRKITNLWFTIGSPLYGGAVDESGQLQTAVVRAGCFDDLEVLKGKKPSVEIYTAQRMEWILPVEGAAQFEGMLPAR</sequence>
<name>A0A4S9KFC7_AURPU</name>
<reference evidence="6 7" key="1">
    <citation type="submission" date="2018-10" db="EMBL/GenBank/DDBJ databases">
        <title>Fifty Aureobasidium pullulans genomes reveal a recombining polyextremotolerant generalist.</title>
        <authorList>
            <person name="Gostincar C."/>
            <person name="Turk M."/>
            <person name="Zajc J."/>
            <person name="Gunde-Cimerman N."/>
        </authorList>
    </citation>
    <scope>NUCLEOTIDE SEQUENCE [LARGE SCALE GENOMIC DNA]</scope>
    <source>
        <strain evidence="6 7">EXF-6604</strain>
    </source>
</reference>
<evidence type="ECO:0000256" key="1">
    <source>
        <dbReference type="ARBA" id="ARBA00005495"/>
    </source>
</evidence>
<dbReference type="Gene3D" id="3.90.1590.10">
    <property type="entry name" value="glutathione-dependent formaldehyde- activating enzyme (gfa)"/>
    <property type="match status" value="1"/>
</dbReference>
<dbReference type="AlphaFoldDB" id="A0A4S9KFC7"/>
<evidence type="ECO:0000256" key="4">
    <source>
        <dbReference type="ARBA" id="ARBA00023239"/>
    </source>
</evidence>
<feature type="domain" description="CENP-V/GFA" evidence="5">
    <location>
        <begin position="4"/>
        <end position="52"/>
    </location>
</feature>
<gene>
    <name evidence="6" type="ORF">D6D01_08161</name>
</gene>
<dbReference type="EMBL" id="QZBD01000446">
    <property type="protein sequence ID" value="THY14262.1"/>
    <property type="molecule type" value="Genomic_DNA"/>
</dbReference>
<dbReference type="GO" id="GO:0016846">
    <property type="term" value="F:carbon-sulfur lyase activity"/>
    <property type="evidence" value="ECO:0007669"/>
    <property type="project" value="InterPro"/>
</dbReference>
<dbReference type="Proteomes" id="UP000306584">
    <property type="component" value="Unassembled WGS sequence"/>
</dbReference>
<evidence type="ECO:0000313" key="6">
    <source>
        <dbReference type="EMBL" id="THY14262.1"/>
    </source>
</evidence>
<dbReference type="GO" id="GO:0046872">
    <property type="term" value="F:metal ion binding"/>
    <property type="evidence" value="ECO:0007669"/>
    <property type="project" value="UniProtKB-KW"/>
</dbReference>
<dbReference type="InterPro" id="IPR006913">
    <property type="entry name" value="CENP-V/GFA"/>
</dbReference>